<evidence type="ECO:0000256" key="1">
    <source>
        <dbReference type="SAM" id="SignalP"/>
    </source>
</evidence>
<feature type="signal peptide" evidence="1">
    <location>
        <begin position="1"/>
        <end position="23"/>
    </location>
</feature>
<gene>
    <name evidence="2" type="ordered locus">PSMK_24870</name>
</gene>
<dbReference type="eggNOG" id="ENOG5032TPJ">
    <property type="taxonomic scope" value="Bacteria"/>
</dbReference>
<reference evidence="2 3" key="1">
    <citation type="submission" date="2012-02" db="EMBL/GenBank/DDBJ databases">
        <title>Complete genome sequence of Phycisphaera mikurensis NBRC 102666.</title>
        <authorList>
            <person name="Ankai A."/>
            <person name="Hosoyama A."/>
            <person name="Terui Y."/>
            <person name="Sekine M."/>
            <person name="Fukai R."/>
            <person name="Kato Y."/>
            <person name="Nakamura S."/>
            <person name="Yamada-Narita S."/>
            <person name="Kawakoshi A."/>
            <person name="Fukunaga Y."/>
            <person name="Yamazaki S."/>
            <person name="Fujita N."/>
        </authorList>
    </citation>
    <scope>NUCLEOTIDE SEQUENCE [LARGE SCALE GENOMIC DNA]</scope>
    <source>
        <strain evidence="3">NBRC 102666 / KCTC 22515 / FYK2301M01</strain>
    </source>
</reference>
<dbReference type="STRING" id="1142394.PSMK_24870"/>
<proteinExistence type="predicted"/>
<organism evidence="2 3">
    <name type="scientific">Phycisphaera mikurensis (strain NBRC 102666 / KCTC 22515 / FYK2301M01)</name>
    <dbReference type="NCBI Taxonomy" id="1142394"/>
    <lineage>
        <taxon>Bacteria</taxon>
        <taxon>Pseudomonadati</taxon>
        <taxon>Planctomycetota</taxon>
        <taxon>Phycisphaerae</taxon>
        <taxon>Phycisphaerales</taxon>
        <taxon>Phycisphaeraceae</taxon>
        <taxon>Phycisphaera</taxon>
    </lineage>
</organism>
<dbReference type="Gene3D" id="3.40.50.10610">
    <property type="entry name" value="ABC-type transport auxiliary lipoprotein component"/>
    <property type="match status" value="1"/>
</dbReference>
<name>I0IHA8_PHYMF</name>
<evidence type="ECO:0000313" key="2">
    <source>
        <dbReference type="EMBL" id="BAM04646.1"/>
    </source>
</evidence>
<evidence type="ECO:0000313" key="3">
    <source>
        <dbReference type="Proteomes" id="UP000007881"/>
    </source>
</evidence>
<dbReference type="AlphaFoldDB" id="I0IHA8"/>
<dbReference type="KEGG" id="phm:PSMK_24870"/>
<keyword evidence="3" id="KW-1185">Reference proteome</keyword>
<dbReference type="EMBL" id="AP012338">
    <property type="protein sequence ID" value="BAM04646.1"/>
    <property type="molecule type" value="Genomic_DNA"/>
</dbReference>
<dbReference type="Proteomes" id="UP000007881">
    <property type="component" value="Chromosome"/>
</dbReference>
<dbReference type="HOGENOM" id="CLU_782680_0_0_0"/>
<accession>I0IHA8</accession>
<dbReference type="OrthoDB" id="278331at2"/>
<sequence>MFDTMIPRIALVCVCSLAGPAVASSAADAADAAGAPLTVAVLGFEAVGGAEPAGGAGLSELMNDVLEAMLSGEDGLSLVDRTRLDRTVAEQAVSRSGVTDTAQAVAIGRVVGARLLVTGRAFELGESRVVTAKVIGTETTRTRSVMVRESLDTPLDEMVFEAAERMVALLGEHGRELVAGEVPRDPVPGLVATLRERGGTPVMAVVIPEEHVRGPAPAPAVPDPAVETEIKKVLIDAGVDVRDLKDNALADWVRAYDRGDEPSWPRSLEGVDWVVVGEGFSEGAGAMGRLRFANARAEINVVRREDGRIVLADRVTTRGVDLAEQVAGKSALQKAGRRLVEGLLRRLIEEPPAD</sequence>
<dbReference type="RefSeq" id="WP_014437859.1">
    <property type="nucleotide sequence ID" value="NC_017080.1"/>
</dbReference>
<feature type="chain" id="PRO_5003628842" description="Curli production assembly/transport component CsgG" evidence="1">
    <location>
        <begin position="24"/>
        <end position="354"/>
    </location>
</feature>
<evidence type="ECO:0008006" key="4">
    <source>
        <dbReference type="Google" id="ProtNLM"/>
    </source>
</evidence>
<keyword evidence="1" id="KW-0732">Signal</keyword>
<protein>
    <recommendedName>
        <fullName evidence="4">Curli production assembly/transport component CsgG</fullName>
    </recommendedName>
</protein>